<dbReference type="InterPro" id="IPR053139">
    <property type="entry name" value="Surface_bspA-like"/>
</dbReference>
<dbReference type="EMBL" id="QRVP01000045">
    <property type="protein sequence ID" value="RGS49741.1"/>
    <property type="molecule type" value="Genomic_DNA"/>
</dbReference>
<dbReference type="PANTHER" id="PTHR45661">
    <property type="entry name" value="SURFACE ANTIGEN"/>
    <property type="match status" value="1"/>
</dbReference>
<organism evidence="1 2">
    <name type="scientific">Bacteroides uniformis</name>
    <dbReference type="NCBI Taxonomy" id="820"/>
    <lineage>
        <taxon>Bacteria</taxon>
        <taxon>Pseudomonadati</taxon>
        <taxon>Bacteroidota</taxon>
        <taxon>Bacteroidia</taxon>
        <taxon>Bacteroidales</taxon>
        <taxon>Bacteroidaceae</taxon>
        <taxon>Bacteroides</taxon>
    </lineage>
</organism>
<evidence type="ECO:0000313" key="1">
    <source>
        <dbReference type="EMBL" id="RGS49741.1"/>
    </source>
</evidence>
<feature type="non-terminal residue" evidence="1">
    <location>
        <position position="1"/>
    </location>
</feature>
<dbReference type="PANTHER" id="PTHR45661:SF3">
    <property type="entry name" value="IG-LIKE DOMAIN-CONTAINING PROTEIN"/>
    <property type="match status" value="1"/>
</dbReference>
<reference evidence="1 2" key="1">
    <citation type="submission" date="2018-08" db="EMBL/GenBank/DDBJ databases">
        <title>A genome reference for cultivated species of the human gut microbiota.</title>
        <authorList>
            <person name="Zou Y."/>
            <person name="Xue W."/>
            <person name="Luo G."/>
        </authorList>
    </citation>
    <scope>NUCLEOTIDE SEQUENCE [LARGE SCALE GENOMIC DNA]</scope>
    <source>
        <strain evidence="1 2">AF21-53</strain>
    </source>
</reference>
<dbReference type="Pfam" id="PF13306">
    <property type="entry name" value="LRR_5"/>
    <property type="match status" value="2"/>
</dbReference>
<name>A0A412JBI6_BACUN</name>
<dbReference type="SUPFAM" id="SSF52058">
    <property type="entry name" value="L domain-like"/>
    <property type="match status" value="1"/>
</dbReference>
<dbReference type="RefSeq" id="WP_147340525.1">
    <property type="nucleotide sequence ID" value="NZ_QRVP01000045.1"/>
</dbReference>
<dbReference type="Proteomes" id="UP000285283">
    <property type="component" value="Unassembled WGS sequence"/>
</dbReference>
<comment type="caution">
    <text evidence="1">The sequence shown here is derived from an EMBL/GenBank/DDBJ whole genome shotgun (WGS) entry which is preliminary data.</text>
</comment>
<sequence length="395" mass="43522">KGAESLGFRGQLTLDFPIAESQSDITDNTVKRLAWKGDMAETDFEYIRNNMAATLEALDLSATTLTDLPTRALAFYSSMGLSDNTTLKEVVLPDGLKTIGNSAFAMCKALNKLDVPSTVTMLGRWILEGSSLLSFTIPEGLTTLSESTFYGSNITEIRIPTTITEIPNYCFSGCGNLERIYLHDGIISMGKSAFIECFSLERFTIPKGVTVLSQDLFASCRGLREVYLHENITKMESSVFENCKSLTFCSLSGAGQNILPNNLTEIGTKCFYSTPLKQMNMRSTKITAIPEYAFYTCENLKEITLPSGLQTIGTYALSGCPFTYIELPATLTHIDNYAFLSCNDLYSVTCNAITPPTLGTNYPFTAGKVQYLSVPSGYVDTYKSSDWNKHFTTIR</sequence>
<protein>
    <submittedName>
        <fullName evidence="1">Leucine-rich repeat domain-containing protein</fullName>
    </submittedName>
</protein>
<dbReference type="InterPro" id="IPR026906">
    <property type="entry name" value="LRR_5"/>
</dbReference>
<dbReference type="Gene3D" id="3.80.10.10">
    <property type="entry name" value="Ribonuclease Inhibitor"/>
    <property type="match status" value="3"/>
</dbReference>
<evidence type="ECO:0000313" key="2">
    <source>
        <dbReference type="Proteomes" id="UP000285283"/>
    </source>
</evidence>
<gene>
    <name evidence="1" type="ORF">DWX87_20480</name>
</gene>
<dbReference type="InterPro" id="IPR032675">
    <property type="entry name" value="LRR_dom_sf"/>
</dbReference>
<dbReference type="AlphaFoldDB" id="A0A412JBI6"/>
<proteinExistence type="predicted"/>
<accession>A0A412JBI6</accession>